<sequence>MFVSKVNRLVRQDVESNGNESSHESLSTIPACSSSEDGDIQPQKLVRQHAFMENSSDKYLERLPKVRQTLRDDYEGKDILKNYNKTKLLSRKSANAVVNILVSDLLNDPDRRSGATNTDFEQIAQCIVEIFPTESLKTYYIPPLSKADSRTKKSVPSSGKVPDKYRNKRRHSTVMSGKVKIRKTDMSQADSDDGDNDENVTQSIEWLKINREPWKDVEKHWQMTFCYRRKSIEKSEGGKVDSLFEHWPILKQPNGYLLIEKDFFAMKLTEVVITKEIWNVFFERVQKACKSHERDENAVLLLHLLALHDLSDGRCDDIATTQERIEKKSAESSTPLQPFIIVVGETWTSISEFYVCVDRVRYKVHSALSALNLLFQIYHVLDAGYPSASNHLWMLIQRSLYRFQTKHDKPISYVETIVKQIKDLEENEGTENKVQELSTEIDTDIEVSS</sequence>
<dbReference type="PANTHER" id="PTHR31025:SF9">
    <property type="entry name" value="SI:DKEY-286J15.1"/>
    <property type="match status" value="1"/>
</dbReference>
<dbReference type="AlphaFoldDB" id="A0AA39FNS6"/>
<keyword evidence="3" id="KW-1185">Reference proteome</keyword>
<comment type="caution">
    <text evidence="2">The sequence shown here is derived from an EMBL/GenBank/DDBJ whole genome shotgun (WGS) entry which is preliminary data.</text>
</comment>
<organism evidence="2 3">
    <name type="scientific">Microctonus aethiopoides</name>
    <dbReference type="NCBI Taxonomy" id="144406"/>
    <lineage>
        <taxon>Eukaryota</taxon>
        <taxon>Metazoa</taxon>
        <taxon>Ecdysozoa</taxon>
        <taxon>Arthropoda</taxon>
        <taxon>Hexapoda</taxon>
        <taxon>Insecta</taxon>
        <taxon>Pterygota</taxon>
        <taxon>Neoptera</taxon>
        <taxon>Endopterygota</taxon>
        <taxon>Hymenoptera</taxon>
        <taxon>Apocrita</taxon>
        <taxon>Ichneumonoidea</taxon>
        <taxon>Braconidae</taxon>
        <taxon>Euphorinae</taxon>
        <taxon>Microctonus</taxon>
    </lineage>
</organism>
<evidence type="ECO:0000313" key="3">
    <source>
        <dbReference type="Proteomes" id="UP001168990"/>
    </source>
</evidence>
<proteinExistence type="predicted"/>
<dbReference type="EMBL" id="JAQQBS010000002">
    <property type="protein sequence ID" value="KAK0172786.1"/>
    <property type="molecule type" value="Genomic_DNA"/>
</dbReference>
<feature type="region of interest" description="Disordered" evidence="1">
    <location>
        <begin position="13"/>
        <end position="39"/>
    </location>
</feature>
<dbReference type="PANTHER" id="PTHR31025">
    <property type="entry name" value="SI:CH211-196P9.1-RELATED"/>
    <property type="match status" value="1"/>
</dbReference>
<dbReference type="Proteomes" id="UP001168990">
    <property type="component" value="Unassembled WGS sequence"/>
</dbReference>
<accession>A0AA39FNS6</accession>
<gene>
    <name evidence="2" type="ORF">PV328_006060</name>
</gene>
<evidence type="ECO:0000313" key="2">
    <source>
        <dbReference type="EMBL" id="KAK0172786.1"/>
    </source>
</evidence>
<feature type="compositionally biased region" description="Polar residues" evidence="1">
    <location>
        <begin position="15"/>
        <end position="35"/>
    </location>
</feature>
<feature type="region of interest" description="Disordered" evidence="1">
    <location>
        <begin position="147"/>
        <end position="198"/>
    </location>
</feature>
<protein>
    <submittedName>
        <fullName evidence="2">Uncharacterized protein</fullName>
    </submittedName>
</protein>
<name>A0AA39FNS6_9HYME</name>
<reference evidence="2" key="1">
    <citation type="journal article" date="2023" name="bioRxiv">
        <title>Scaffold-level genome assemblies of two parasitoid biocontrol wasps reveal the parthenogenesis mechanism and an associated novel virus.</title>
        <authorList>
            <person name="Inwood S."/>
            <person name="Skelly J."/>
            <person name="Guhlin J."/>
            <person name="Harrop T."/>
            <person name="Goldson S."/>
            <person name="Dearden P."/>
        </authorList>
    </citation>
    <scope>NUCLEOTIDE SEQUENCE</scope>
    <source>
        <strain evidence="2">Irish</strain>
        <tissue evidence="2">Whole body</tissue>
    </source>
</reference>
<evidence type="ECO:0000256" key="1">
    <source>
        <dbReference type="SAM" id="MobiDB-lite"/>
    </source>
</evidence>
<reference evidence="2" key="2">
    <citation type="submission" date="2023-03" db="EMBL/GenBank/DDBJ databases">
        <authorList>
            <person name="Inwood S.N."/>
            <person name="Skelly J.G."/>
            <person name="Guhlin J."/>
            <person name="Harrop T.W.R."/>
            <person name="Goldson S.G."/>
            <person name="Dearden P.K."/>
        </authorList>
    </citation>
    <scope>NUCLEOTIDE SEQUENCE</scope>
    <source>
        <strain evidence="2">Irish</strain>
        <tissue evidence="2">Whole body</tissue>
    </source>
</reference>